<dbReference type="EMBL" id="JAZDUE010000006">
    <property type="protein sequence ID" value="MEE4023071.1"/>
    <property type="molecule type" value="Genomic_DNA"/>
</dbReference>
<sequence>MMQAQAVVLDWCYGFYNHQRRHSAIGMVSPVDYENAARTEPKAA</sequence>
<dbReference type="RefSeq" id="WP_330504590.1">
    <property type="nucleotide sequence ID" value="NZ_JAZDUE010000006.1"/>
</dbReference>
<evidence type="ECO:0000313" key="1">
    <source>
        <dbReference type="EMBL" id="MEE4023071.1"/>
    </source>
</evidence>
<evidence type="ECO:0000313" key="2">
    <source>
        <dbReference type="Proteomes" id="UP001335729"/>
    </source>
</evidence>
<accession>A0ABU7MSX2</accession>
<dbReference type="Proteomes" id="UP001335729">
    <property type="component" value="Unassembled WGS sequence"/>
</dbReference>
<keyword evidence="2" id="KW-1185">Reference proteome</keyword>
<reference evidence="1 2" key="1">
    <citation type="submission" date="2024-01" db="EMBL/GenBank/DDBJ databases">
        <title>Draft genome sequence of Gordonia sp. PKS22-38.</title>
        <authorList>
            <person name="Suphannarot A."/>
            <person name="Mingma R."/>
        </authorList>
    </citation>
    <scope>NUCLEOTIDE SEQUENCE [LARGE SCALE GENOMIC DNA]</scope>
    <source>
        <strain evidence="1 2">PKS22-38</strain>
    </source>
</reference>
<proteinExistence type="predicted"/>
<name>A0ABU7MSX2_9ACTN</name>
<comment type="caution">
    <text evidence="1">The sequence shown here is derived from an EMBL/GenBank/DDBJ whole genome shotgun (WGS) entry which is preliminary data.</text>
</comment>
<protein>
    <submittedName>
        <fullName evidence="1">IS3 family transposase</fullName>
    </submittedName>
</protein>
<organism evidence="1 2">
    <name type="scientific">Gordonia prachuapensis</name>
    <dbReference type="NCBI Taxonomy" id="3115651"/>
    <lineage>
        <taxon>Bacteria</taxon>
        <taxon>Bacillati</taxon>
        <taxon>Actinomycetota</taxon>
        <taxon>Actinomycetes</taxon>
        <taxon>Mycobacteriales</taxon>
        <taxon>Gordoniaceae</taxon>
        <taxon>Gordonia</taxon>
    </lineage>
</organism>
<gene>
    <name evidence="1" type="ORF">V1Y59_08285</name>
</gene>